<dbReference type="Proteomes" id="UP001163603">
    <property type="component" value="Chromosome 9"/>
</dbReference>
<protein>
    <submittedName>
        <fullName evidence="1">Uncharacterized protein</fullName>
    </submittedName>
</protein>
<gene>
    <name evidence="1" type="ORF">Pint_35079</name>
</gene>
<reference evidence="2" key="1">
    <citation type="journal article" date="2023" name="G3 (Bethesda)">
        <title>Genome assembly and association tests identify interacting loci associated with vigor, precocity, and sex in interspecific pistachio rootstocks.</title>
        <authorList>
            <person name="Palmer W."/>
            <person name="Jacygrad E."/>
            <person name="Sagayaradj S."/>
            <person name="Cavanaugh K."/>
            <person name="Han R."/>
            <person name="Bertier L."/>
            <person name="Beede B."/>
            <person name="Kafkas S."/>
            <person name="Golino D."/>
            <person name="Preece J."/>
            <person name="Michelmore R."/>
        </authorList>
    </citation>
    <scope>NUCLEOTIDE SEQUENCE [LARGE SCALE GENOMIC DNA]</scope>
</reference>
<name>A0ACC0Y277_9ROSI</name>
<evidence type="ECO:0000313" key="2">
    <source>
        <dbReference type="Proteomes" id="UP001163603"/>
    </source>
</evidence>
<dbReference type="EMBL" id="CM047744">
    <property type="protein sequence ID" value="KAJ0027274.1"/>
    <property type="molecule type" value="Genomic_DNA"/>
</dbReference>
<organism evidence="1 2">
    <name type="scientific">Pistacia integerrima</name>
    <dbReference type="NCBI Taxonomy" id="434235"/>
    <lineage>
        <taxon>Eukaryota</taxon>
        <taxon>Viridiplantae</taxon>
        <taxon>Streptophyta</taxon>
        <taxon>Embryophyta</taxon>
        <taxon>Tracheophyta</taxon>
        <taxon>Spermatophyta</taxon>
        <taxon>Magnoliopsida</taxon>
        <taxon>eudicotyledons</taxon>
        <taxon>Gunneridae</taxon>
        <taxon>Pentapetalae</taxon>
        <taxon>rosids</taxon>
        <taxon>malvids</taxon>
        <taxon>Sapindales</taxon>
        <taxon>Anacardiaceae</taxon>
        <taxon>Pistacia</taxon>
    </lineage>
</organism>
<sequence length="321" mass="36257">MESSSWPDHLPSDRRRAIDELVKGRDLTRQLRDLVHSNNNNNNNNTNAAVSSLNQDLVLNILNSFTNSLSILKRSYGESDEVSQVPTDPTHFTWDADVAVKSEDSEGSSKTTSTIKDRRGCYKRRKCSDSITKETSTLTDDGHAWRKYGQKVILNAKYPRNYFRCTHKHDQGCQATKQVQQIEENPPLYRSIYYGHHTCKNLLKASQLLLDSTSKDQSSMISFGNIPIADKQNHPFFSSFSSSVKQEYRDELPPSDHHNDPSSSSDHHYLLPPHDDQLTTLLSSDHGEVISGGNSSCSSLDMEVIAVESVNFEDDILQYVF</sequence>
<accession>A0ACC0Y277</accession>
<comment type="caution">
    <text evidence="1">The sequence shown here is derived from an EMBL/GenBank/DDBJ whole genome shotgun (WGS) entry which is preliminary data.</text>
</comment>
<keyword evidence="2" id="KW-1185">Reference proteome</keyword>
<proteinExistence type="predicted"/>
<evidence type="ECO:0000313" key="1">
    <source>
        <dbReference type="EMBL" id="KAJ0027274.1"/>
    </source>
</evidence>